<evidence type="ECO:0000256" key="11">
    <source>
        <dbReference type="SAM" id="MobiDB-lite"/>
    </source>
</evidence>
<feature type="transmembrane region" description="Helical" evidence="12">
    <location>
        <begin position="136"/>
        <end position="162"/>
    </location>
</feature>
<dbReference type="Gene3D" id="1.20.1070.10">
    <property type="entry name" value="Rhodopsin 7-helix transmembrane proteins"/>
    <property type="match status" value="1"/>
</dbReference>
<evidence type="ECO:0000256" key="3">
    <source>
        <dbReference type="ARBA" id="ARBA00022692"/>
    </source>
</evidence>
<feature type="transmembrane region" description="Helical" evidence="12">
    <location>
        <begin position="386"/>
        <end position="406"/>
    </location>
</feature>
<evidence type="ECO:0000256" key="12">
    <source>
        <dbReference type="SAM" id="Phobius"/>
    </source>
</evidence>
<evidence type="ECO:0000313" key="15">
    <source>
        <dbReference type="Proteomes" id="UP000694409"/>
    </source>
</evidence>
<dbReference type="PRINTS" id="PR00237">
    <property type="entry name" value="GPCRRHODOPSN"/>
</dbReference>
<keyword evidence="7" id="KW-1015">Disulfide bond</keyword>
<evidence type="ECO:0000256" key="4">
    <source>
        <dbReference type="ARBA" id="ARBA00022989"/>
    </source>
</evidence>
<evidence type="ECO:0000256" key="6">
    <source>
        <dbReference type="ARBA" id="ARBA00023136"/>
    </source>
</evidence>
<feature type="transmembrane region" description="Helical" evidence="12">
    <location>
        <begin position="348"/>
        <end position="374"/>
    </location>
</feature>
<dbReference type="InterPro" id="IPR000405">
    <property type="entry name" value="Galanin_rcpt"/>
</dbReference>
<keyword evidence="5 10" id="KW-0297">G-protein coupled receptor</keyword>
<keyword evidence="9 10" id="KW-0807">Transducer</keyword>
<dbReference type="PRINTS" id="PR00663">
    <property type="entry name" value="GALANINR"/>
</dbReference>
<dbReference type="AlphaFoldDB" id="A0A8C9U6A7"/>
<feature type="transmembrane region" description="Helical" evidence="12">
    <location>
        <begin position="297"/>
        <end position="318"/>
    </location>
</feature>
<dbReference type="PROSITE" id="PS50262">
    <property type="entry name" value="G_PROTEIN_RECEP_F1_2"/>
    <property type="match status" value="1"/>
</dbReference>
<dbReference type="CDD" id="cd15097">
    <property type="entry name" value="7tmA_Gal2_Gal3_R"/>
    <property type="match status" value="1"/>
</dbReference>
<feature type="domain" description="G-protein coupled receptors family 1 profile" evidence="13">
    <location>
        <begin position="152"/>
        <end position="403"/>
    </location>
</feature>
<comment type="subcellular location">
    <subcellularLocation>
        <location evidence="1">Membrane</location>
        <topology evidence="1">Multi-pass membrane protein</topology>
    </subcellularLocation>
</comment>
<dbReference type="Ensembl" id="ENSSCAT00000006137.1">
    <property type="protein sequence ID" value="ENSSCAP00000005344.1"/>
    <property type="gene ID" value="ENSSCAG00000004283.1"/>
</dbReference>
<keyword evidence="15" id="KW-1185">Reference proteome</keyword>
<evidence type="ECO:0000256" key="8">
    <source>
        <dbReference type="ARBA" id="ARBA00023170"/>
    </source>
</evidence>
<comment type="similarity">
    <text evidence="2 10">Belongs to the G-protein coupled receptor 1 family.</text>
</comment>
<feature type="region of interest" description="Disordered" evidence="11">
    <location>
        <begin position="505"/>
        <end position="531"/>
    </location>
</feature>
<dbReference type="GeneTree" id="ENSGT01130000278323"/>
<feature type="region of interest" description="Disordered" evidence="11">
    <location>
        <begin position="463"/>
        <end position="483"/>
    </location>
</feature>
<feature type="transmembrane region" description="Helical" evidence="12">
    <location>
        <begin position="174"/>
        <end position="194"/>
    </location>
</feature>
<dbReference type="PANTHER" id="PTHR45695">
    <property type="entry name" value="LEUCOKININ RECEPTOR-RELATED"/>
    <property type="match status" value="1"/>
</dbReference>
<dbReference type="SUPFAM" id="SSF81321">
    <property type="entry name" value="Family A G protein-coupled receptor-like"/>
    <property type="match status" value="1"/>
</dbReference>
<evidence type="ECO:0000256" key="7">
    <source>
        <dbReference type="ARBA" id="ARBA00023157"/>
    </source>
</evidence>
<reference evidence="14" key="2">
    <citation type="submission" date="2025-09" db="UniProtKB">
        <authorList>
            <consortium name="Ensembl"/>
        </authorList>
    </citation>
    <scope>IDENTIFICATION</scope>
</reference>
<keyword evidence="8 10" id="KW-0675">Receptor</keyword>
<feature type="transmembrane region" description="Helical" evidence="12">
    <location>
        <begin position="214"/>
        <end position="232"/>
    </location>
</feature>
<evidence type="ECO:0000256" key="1">
    <source>
        <dbReference type="ARBA" id="ARBA00004141"/>
    </source>
</evidence>
<accession>A0A8C9U6A7</accession>
<keyword evidence="3 10" id="KW-0812">Transmembrane</keyword>
<protein>
    <submittedName>
        <fullName evidence="14">Galanin receptor 3</fullName>
    </submittedName>
</protein>
<dbReference type="InterPro" id="IPR000276">
    <property type="entry name" value="GPCR_Rhodpsn"/>
</dbReference>
<sequence length="531" mass="59621">MDQQQEQREGKGGVRERGEELQKKREQSWRRAGGGSGAPGRSDWDNRAAQINSPVVCILPLPLHGLDWRSPPKQVAKLQTLPQKGGFRISSPSSPTCHPARDHLSASGKRSLQSDRKMPGGLNISSDSPELRAAGIIVPIIFSLIFLVGTVGNGLVLAVLLWNGQVKYSTTNIFILNLAVADLCFIICCVPFQATIYTLDGWLFGAFACKAVHFLIYLTMYASSFTLAAVSVDRYLAIRYPLKSRDLRTSRNAGVAIVVIWSLSMLFAGPYLSYYQIIHYHGVPICVPIWEDQRRKVLDILTFVFGYLLPVTVVSLAYSRTIKFLWTSVDPIERISESRKAKRKVTKMIVTVAILFCLCWLPHHLVILCFWFGHFPFNRATYAFRLASHCLSYTNSCLNPIVYALISKHFRKRFKQAFTCLFFQNKIRKKKKRTGRKVHMVNVERGFANRTGDFCGGNTEVTQAPEENIRKRDHEGASRAGAWTQQVQDAMVSVQKELLEEEILATAGHSPDVTPLRGTVGQDQEKALEKG</sequence>
<keyword evidence="6 12" id="KW-0472">Membrane</keyword>
<dbReference type="KEGG" id="scan:103813247"/>
<evidence type="ECO:0000256" key="5">
    <source>
        <dbReference type="ARBA" id="ARBA00023040"/>
    </source>
</evidence>
<feature type="compositionally biased region" description="Basic and acidic residues" evidence="11">
    <location>
        <begin position="1"/>
        <end position="29"/>
    </location>
</feature>
<dbReference type="OMA" id="NTYCMER"/>
<dbReference type="InterPro" id="IPR017452">
    <property type="entry name" value="GPCR_Rhodpsn_7TM"/>
</dbReference>
<dbReference type="Pfam" id="PF00001">
    <property type="entry name" value="7tm_1"/>
    <property type="match status" value="1"/>
</dbReference>
<feature type="transmembrane region" description="Helical" evidence="12">
    <location>
        <begin position="253"/>
        <end position="277"/>
    </location>
</feature>
<evidence type="ECO:0000256" key="2">
    <source>
        <dbReference type="ARBA" id="ARBA00010663"/>
    </source>
</evidence>
<dbReference type="CTD" id="8484"/>
<proteinExistence type="inferred from homology"/>
<dbReference type="GO" id="GO:0004930">
    <property type="term" value="F:G protein-coupled receptor activity"/>
    <property type="evidence" value="ECO:0007669"/>
    <property type="project" value="UniProtKB-KW"/>
</dbReference>
<dbReference type="GeneID" id="103813247"/>
<evidence type="ECO:0000256" key="10">
    <source>
        <dbReference type="RuleBase" id="RU000688"/>
    </source>
</evidence>
<dbReference type="Proteomes" id="UP000694409">
    <property type="component" value="Unassembled WGS sequence"/>
</dbReference>
<dbReference type="GO" id="GO:0005886">
    <property type="term" value="C:plasma membrane"/>
    <property type="evidence" value="ECO:0007669"/>
    <property type="project" value="TreeGrafter"/>
</dbReference>
<dbReference type="SMART" id="SM01381">
    <property type="entry name" value="7TM_GPCR_Srsx"/>
    <property type="match status" value="1"/>
</dbReference>
<name>A0A8C9U6A7_SERCA</name>
<evidence type="ECO:0000313" key="14">
    <source>
        <dbReference type="Ensembl" id="ENSSCAP00000005344.1"/>
    </source>
</evidence>
<feature type="compositionally biased region" description="Basic and acidic residues" evidence="11">
    <location>
        <begin position="467"/>
        <end position="477"/>
    </location>
</feature>
<gene>
    <name evidence="14" type="primary">GALR3</name>
</gene>
<evidence type="ECO:0000259" key="13">
    <source>
        <dbReference type="PROSITE" id="PS50262"/>
    </source>
</evidence>
<feature type="region of interest" description="Disordered" evidence="11">
    <location>
        <begin position="84"/>
        <end position="123"/>
    </location>
</feature>
<dbReference type="FunFam" id="1.20.1070.10:FF:000092">
    <property type="entry name" value="Galanin receptor type 2"/>
    <property type="match status" value="1"/>
</dbReference>
<keyword evidence="4 12" id="KW-1133">Transmembrane helix</keyword>
<feature type="region of interest" description="Disordered" evidence="11">
    <location>
        <begin position="1"/>
        <end position="46"/>
    </location>
</feature>
<organism evidence="14 15">
    <name type="scientific">Serinus canaria</name>
    <name type="common">Island canary</name>
    <name type="synonym">Fringilla canaria</name>
    <dbReference type="NCBI Taxonomy" id="9135"/>
    <lineage>
        <taxon>Eukaryota</taxon>
        <taxon>Metazoa</taxon>
        <taxon>Chordata</taxon>
        <taxon>Craniata</taxon>
        <taxon>Vertebrata</taxon>
        <taxon>Euteleostomi</taxon>
        <taxon>Archelosauria</taxon>
        <taxon>Archosauria</taxon>
        <taxon>Dinosauria</taxon>
        <taxon>Saurischia</taxon>
        <taxon>Theropoda</taxon>
        <taxon>Coelurosauria</taxon>
        <taxon>Aves</taxon>
        <taxon>Neognathae</taxon>
        <taxon>Neoaves</taxon>
        <taxon>Telluraves</taxon>
        <taxon>Australaves</taxon>
        <taxon>Passeriformes</taxon>
        <taxon>Passeroidea</taxon>
        <taxon>Fringillidae</taxon>
        <taxon>Carduelinae</taxon>
        <taxon>Serinus</taxon>
    </lineage>
</organism>
<dbReference type="PROSITE" id="PS00237">
    <property type="entry name" value="G_PROTEIN_RECEP_F1_1"/>
    <property type="match status" value="1"/>
</dbReference>
<reference evidence="14" key="1">
    <citation type="submission" date="2025-08" db="UniProtKB">
        <authorList>
            <consortium name="Ensembl"/>
        </authorList>
    </citation>
    <scope>IDENTIFICATION</scope>
</reference>
<evidence type="ECO:0000256" key="9">
    <source>
        <dbReference type="ARBA" id="ARBA00023224"/>
    </source>
</evidence>
<dbReference type="PANTHER" id="PTHR45695:SF33">
    <property type="entry name" value="GALANIN RECEPTOR 3"/>
    <property type="match status" value="1"/>
</dbReference>
<dbReference type="OrthoDB" id="5964776at2759"/>